<dbReference type="PANTHER" id="PTHR30411:SF1">
    <property type="entry name" value="CYTOPLASMIC PROTEIN"/>
    <property type="match status" value="1"/>
</dbReference>
<dbReference type="EMBL" id="JARHUD010000002">
    <property type="protein sequence ID" value="MDF2095027.1"/>
    <property type="molecule type" value="Genomic_DNA"/>
</dbReference>
<name>A0ABT5YJA4_9PROT</name>
<comment type="caution">
    <text evidence="2">The sequence shown here is derived from an EMBL/GenBank/DDBJ whole genome shotgun (WGS) entry which is preliminary data.</text>
</comment>
<dbReference type="RefSeq" id="WP_275820053.1">
    <property type="nucleotide sequence ID" value="NZ_JARHUD010000002.1"/>
</dbReference>
<dbReference type="SUPFAM" id="SSF55826">
    <property type="entry name" value="YbaK/ProRS associated domain"/>
    <property type="match status" value="1"/>
</dbReference>
<dbReference type="InterPro" id="IPR007214">
    <property type="entry name" value="YbaK/aa-tRNA-synth-assoc-dom"/>
</dbReference>
<gene>
    <name evidence="2" type="ORF">P2G67_03455</name>
</gene>
<evidence type="ECO:0000313" key="2">
    <source>
        <dbReference type="EMBL" id="MDF2095027.1"/>
    </source>
</evidence>
<reference evidence="2 3" key="1">
    <citation type="submission" date="2023-03" db="EMBL/GenBank/DDBJ databases">
        <title>Fodinicurvata sp. CAU 1616 isolated from sea sendiment.</title>
        <authorList>
            <person name="Kim W."/>
        </authorList>
    </citation>
    <scope>NUCLEOTIDE SEQUENCE [LARGE SCALE GENOMIC DNA]</scope>
    <source>
        <strain evidence="2 3">CAU 1616</strain>
    </source>
</reference>
<dbReference type="Proteomes" id="UP001215503">
    <property type="component" value="Unassembled WGS sequence"/>
</dbReference>
<keyword evidence="3" id="KW-1185">Reference proteome</keyword>
<feature type="domain" description="YbaK/aminoacyl-tRNA synthetase-associated" evidence="1">
    <location>
        <begin position="38"/>
        <end position="155"/>
    </location>
</feature>
<sequence>MSEAGSDPASDLQPAARRVQEALAAKGLSLEVSTFPAGTRTAQDAAAAIGCEVAQIAKSLIFRARSSNRPVLAVVSGANQADESRLAALLGEEIGRANAAFVRERTGFAIGGVPPIAHVEPPVTFLDSDLQTFEEIWAAAGTPNTVFRLTPDELAAMTEAPFVELRRG</sequence>
<proteinExistence type="predicted"/>
<dbReference type="CDD" id="cd04333">
    <property type="entry name" value="ProX_deacylase"/>
    <property type="match status" value="1"/>
</dbReference>
<accession>A0ABT5YJA4</accession>
<protein>
    <submittedName>
        <fullName evidence="2">YbaK/EbsC family protein</fullName>
    </submittedName>
</protein>
<evidence type="ECO:0000259" key="1">
    <source>
        <dbReference type="Pfam" id="PF04073"/>
    </source>
</evidence>
<dbReference type="Pfam" id="PF04073">
    <property type="entry name" value="tRNA_edit"/>
    <property type="match status" value="1"/>
</dbReference>
<dbReference type="InterPro" id="IPR036754">
    <property type="entry name" value="YbaK/aa-tRNA-synt-asso_dom_sf"/>
</dbReference>
<dbReference type="PANTHER" id="PTHR30411">
    <property type="entry name" value="CYTOPLASMIC PROTEIN"/>
    <property type="match status" value="1"/>
</dbReference>
<evidence type="ECO:0000313" key="3">
    <source>
        <dbReference type="Proteomes" id="UP001215503"/>
    </source>
</evidence>
<organism evidence="2 3">
    <name type="scientific">Aquibaculum arenosum</name>
    <dbReference type="NCBI Taxonomy" id="3032591"/>
    <lineage>
        <taxon>Bacteria</taxon>
        <taxon>Pseudomonadati</taxon>
        <taxon>Pseudomonadota</taxon>
        <taxon>Alphaproteobacteria</taxon>
        <taxon>Rhodospirillales</taxon>
        <taxon>Rhodovibrionaceae</taxon>
        <taxon>Aquibaculum</taxon>
    </lineage>
</organism>
<dbReference type="Gene3D" id="3.90.960.10">
    <property type="entry name" value="YbaK/aminoacyl-tRNA synthetase-associated domain"/>
    <property type="match status" value="1"/>
</dbReference>